<proteinExistence type="predicted"/>
<reference evidence="1 2" key="1">
    <citation type="journal article" date="2015" name="Genome Biol. Evol.">
        <title>Comparative Genomics of a Bacterivorous Green Alga Reveals Evolutionary Causalities and Consequences of Phago-Mixotrophic Mode of Nutrition.</title>
        <authorList>
            <person name="Burns J.A."/>
            <person name="Paasch A."/>
            <person name="Narechania A."/>
            <person name="Kim E."/>
        </authorList>
    </citation>
    <scope>NUCLEOTIDE SEQUENCE [LARGE SCALE GENOMIC DNA]</scope>
    <source>
        <strain evidence="1 2">PLY_AMNH</strain>
    </source>
</reference>
<organism evidence="1 2">
    <name type="scientific">Cymbomonas tetramitiformis</name>
    <dbReference type="NCBI Taxonomy" id="36881"/>
    <lineage>
        <taxon>Eukaryota</taxon>
        <taxon>Viridiplantae</taxon>
        <taxon>Chlorophyta</taxon>
        <taxon>Pyramimonadophyceae</taxon>
        <taxon>Pyramimonadales</taxon>
        <taxon>Pyramimonadaceae</taxon>
        <taxon>Cymbomonas</taxon>
    </lineage>
</organism>
<protein>
    <submittedName>
        <fullName evidence="1">Uncharacterized protein</fullName>
    </submittedName>
</protein>
<dbReference type="EMBL" id="LGRX02027145">
    <property type="protein sequence ID" value="KAK3249763.1"/>
    <property type="molecule type" value="Genomic_DNA"/>
</dbReference>
<comment type="caution">
    <text evidence="1">The sequence shown here is derived from an EMBL/GenBank/DDBJ whole genome shotgun (WGS) entry which is preliminary data.</text>
</comment>
<name>A0AAE0C7B7_9CHLO</name>
<dbReference type="Proteomes" id="UP001190700">
    <property type="component" value="Unassembled WGS sequence"/>
</dbReference>
<keyword evidence="2" id="KW-1185">Reference proteome</keyword>
<evidence type="ECO:0000313" key="1">
    <source>
        <dbReference type="EMBL" id="KAK3249763.1"/>
    </source>
</evidence>
<evidence type="ECO:0000313" key="2">
    <source>
        <dbReference type="Proteomes" id="UP001190700"/>
    </source>
</evidence>
<dbReference type="AlphaFoldDB" id="A0AAE0C7B7"/>
<sequence>MAPAKTDPAERVAFAMATSWRLDNRRMSRSQDGEIWGWATHPRMKPLQHRGDRGQRFTSVLAAFFASMVPPRLIWRMRVAFKDGDFTGRLIRG</sequence>
<gene>
    <name evidence="1" type="ORF">CYMTET_40823</name>
</gene>
<accession>A0AAE0C7B7</accession>